<name>A0ABX8DGZ6_9GAMM</name>
<dbReference type="InterPro" id="IPR053147">
    <property type="entry name" value="Hsp_HslJ-like"/>
</dbReference>
<proteinExistence type="predicted"/>
<evidence type="ECO:0000313" key="3">
    <source>
        <dbReference type="Proteomes" id="UP000676428"/>
    </source>
</evidence>
<dbReference type="RefSeq" id="WP_213682624.1">
    <property type="nucleotide sequence ID" value="NZ_CP074572.1"/>
</dbReference>
<dbReference type="InterPro" id="IPR005184">
    <property type="entry name" value="DUF306_Meta_HslJ"/>
</dbReference>
<dbReference type="InterPro" id="IPR038670">
    <property type="entry name" value="HslJ-like_sf"/>
</dbReference>
<dbReference type="Pfam" id="PF03724">
    <property type="entry name" value="META"/>
    <property type="match status" value="1"/>
</dbReference>
<protein>
    <submittedName>
        <fullName evidence="2">META domain-containing protein</fullName>
    </submittedName>
</protein>
<gene>
    <name evidence="2" type="ORF">KHX94_05125</name>
</gene>
<reference evidence="2 3" key="1">
    <citation type="journal article" date="2012" name="Int. J. Syst. Evol. Microbiol.">
        <title>Shewanella dokdonensis sp. nov., isolated from seawater.</title>
        <authorList>
            <person name="Sung H.R."/>
            <person name="Yoon J.H."/>
            <person name="Ghim S.Y."/>
        </authorList>
    </citation>
    <scope>NUCLEOTIDE SEQUENCE [LARGE SCALE GENOMIC DNA]</scope>
    <source>
        <strain evidence="2 3">DSM 23626</strain>
    </source>
</reference>
<dbReference type="PANTHER" id="PTHR35535">
    <property type="entry name" value="HEAT SHOCK PROTEIN HSLJ"/>
    <property type="match status" value="1"/>
</dbReference>
<accession>A0ABX8DGZ6</accession>
<dbReference type="Gene3D" id="2.40.128.270">
    <property type="match status" value="1"/>
</dbReference>
<dbReference type="PANTHER" id="PTHR35535:SF1">
    <property type="entry name" value="HEAT SHOCK PROTEIN HSLJ"/>
    <property type="match status" value="1"/>
</dbReference>
<evidence type="ECO:0000259" key="1">
    <source>
        <dbReference type="Pfam" id="PF03724"/>
    </source>
</evidence>
<organism evidence="2 3">
    <name type="scientific">Shewanella dokdonensis</name>
    <dbReference type="NCBI Taxonomy" id="712036"/>
    <lineage>
        <taxon>Bacteria</taxon>
        <taxon>Pseudomonadati</taxon>
        <taxon>Pseudomonadota</taxon>
        <taxon>Gammaproteobacteria</taxon>
        <taxon>Alteromonadales</taxon>
        <taxon>Shewanellaceae</taxon>
        <taxon>Shewanella</taxon>
    </lineage>
</organism>
<evidence type="ECO:0000313" key="2">
    <source>
        <dbReference type="EMBL" id="QVK24011.1"/>
    </source>
</evidence>
<dbReference type="EMBL" id="CP074572">
    <property type="protein sequence ID" value="QVK24011.1"/>
    <property type="molecule type" value="Genomic_DNA"/>
</dbReference>
<feature type="domain" description="DUF306" evidence="1">
    <location>
        <begin position="13"/>
        <end position="113"/>
    </location>
</feature>
<keyword evidence="3" id="KW-1185">Reference proteome</keyword>
<dbReference type="Proteomes" id="UP000676428">
    <property type="component" value="Chromosome"/>
</dbReference>
<sequence>MTAIPVTTNALLGRWHITQLRGQSVADFSPAQLTFAVDGKLSGNNSCNNFVGSYVLNGKQLLIKPVASTMKACVDVLMQQEQQIMQLLPQVTTAITENGTLQLVDPSGMVLITLSRH</sequence>